<feature type="region of interest" description="Phosphopantothenate--cysteine ligase" evidence="3">
    <location>
        <begin position="189"/>
        <end position="404"/>
    </location>
</feature>
<keyword evidence="3" id="KW-0460">Magnesium</keyword>
<dbReference type="GO" id="GO:0004632">
    <property type="term" value="F:phosphopantothenate--cysteine ligase activity"/>
    <property type="evidence" value="ECO:0007669"/>
    <property type="project" value="UniProtKB-EC"/>
</dbReference>
<feature type="binding site" evidence="3">
    <location>
        <begin position="303"/>
        <end position="306"/>
    </location>
    <ligand>
        <name>CTP</name>
        <dbReference type="ChEBI" id="CHEBI:37563"/>
    </ligand>
</feature>
<accession>A0ABX8LHT0</accession>
<feature type="binding site" evidence="3">
    <location>
        <position position="287"/>
    </location>
    <ligand>
        <name>CTP</name>
        <dbReference type="ChEBI" id="CHEBI:37563"/>
    </ligand>
</feature>
<dbReference type="GO" id="GO:0004633">
    <property type="term" value="F:phosphopantothenoylcysteine decarboxylase activity"/>
    <property type="evidence" value="ECO:0007669"/>
    <property type="project" value="UniProtKB-EC"/>
</dbReference>
<keyword evidence="3" id="KW-0479">Metal-binding</keyword>
<dbReference type="EMBL" id="CP077683">
    <property type="protein sequence ID" value="QXE91593.1"/>
    <property type="molecule type" value="Genomic_DNA"/>
</dbReference>
<dbReference type="InterPro" id="IPR005252">
    <property type="entry name" value="CoaBC"/>
</dbReference>
<comment type="cofactor">
    <cofactor evidence="3">
        <name>FMN</name>
        <dbReference type="ChEBI" id="CHEBI:58210"/>
    </cofactor>
    <text evidence="3">Binds 1 FMN per subunit.</text>
</comment>
<dbReference type="RefSeq" id="WP_217288171.1">
    <property type="nucleotide sequence ID" value="NZ_CP077683.1"/>
</dbReference>
<evidence type="ECO:0000259" key="5">
    <source>
        <dbReference type="Pfam" id="PF02441"/>
    </source>
</evidence>
<dbReference type="Proteomes" id="UP000683559">
    <property type="component" value="Chromosome"/>
</dbReference>
<keyword evidence="3 4" id="KW-0436">Ligase</keyword>
<protein>
    <recommendedName>
        <fullName evidence="3">Coenzyme A biosynthesis bifunctional protein CoaBC</fullName>
    </recommendedName>
    <alternativeName>
        <fullName evidence="3">DNA/pantothenate metabolism flavoprotein</fullName>
    </alternativeName>
    <alternativeName>
        <fullName evidence="3">Phosphopantothenoylcysteine synthetase/decarboxylase</fullName>
        <shortName evidence="3">PPCS-PPCDC</shortName>
    </alternativeName>
    <domain>
        <recommendedName>
            <fullName evidence="3">Phosphopantothenoylcysteine decarboxylase</fullName>
            <shortName evidence="3">PPC decarboxylase</shortName>
            <shortName evidence="3">PPC-DC</shortName>
            <ecNumber evidence="3">4.1.1.36</ecNumber>
        </recommendedName>
        <alternativeName>
            <fullName evidence="3">CoaC</fullName>
        </alternativeName>
    </domain>
    <domain>
        <recommendedName>
            <fullName evidence="3">Phosphopantothenate--cysteine ligase</fullName>
            <ecNumber evidence="3">6.3.2.5</ecNumber>
        </recommendedName>
        <alternativeName>
            <fullName evidence="3">CoaB</fullName>
        </alternativeName>
        <alternativeName>
            <fullName evidence="3">Phosphopantothenoylcysteine synthetase</fullName>
            <shortName evidence="3">PPC synthetase</shortName>
            <shortName evidence="3">PPC-S</shortName>
        </alternativeName>
    </domain>
</protein>
<evidence type="ECO:0000313" key="7">
    <source>
        <dbReference type="EMBL" id="QXE91593.1"/>
    </source>
</evidence>
<comment type="pathway">
    <text evidence="3 4">Cofactor biosynthesis; coenzyme A biosynthesis; CoA from (R)-pantothenate: step 3/5.</text>
</comment>
<comment type="similarity">
    <text evidence="3 4">In the N-terminal section; belongs to the HFCD (homo-oligomeric flavin containing Cys decarboxylase) superfamily.</text>
</comment>
<feature type="binding site" evidence="3">
    <location>
        <position position="335"/>
    </location>
    <ligand>
        <name>CTP</name>
        <dbReference type="ChEBI" id="CHEBI:37563"/>
    </ligand>
</feature>
<proteinExistence type="inferred from homology"/>
<comment type="similarity">
    <text evidence="3 4">In the C-terminal section; belongs to the PPC synthetase family.</text>
</comment>
<feature type="domain" description="DNA/pantothenate metabolism flavoprotein C-terminal" evidence="6">
    <location>
        <begin position="184"/>
        <end position="392"/>
    </location>
</feature>
<dbReference type="InterPro" id="IPR003382">
    <property type="entry name" value="Flavoprotein"/>
</dbReference>
<evidence type="ECO:0000256" key="1">
    <source>
        <dbReference type="ARBA" id="ARBA00022793"/>
    </source>
</evidence>
<name>A0ABX8LHT0_9BACT</name>
<keyword evidence="2 3" id="KW-0456">Lyase</keyword>
<dbReference type="EC" id="4.1.1.36" evidence="3"/>
<gene>
    <name evidence="3 7" type="primary">coaBC</name>
    <name evidence="7" type="ORF">KP001_03350</name>
</gene>
<keyword evidence="3 4" id="KW-0285">Flavoprotein</keyword>
<evidence type="ECO:0000256" key="3">
    <source>
        <dbReference type="HAMAP-Rule" id="MF_02225"/>
    </source>
</evidence>
<comment type="caution">
    <text evidence="3">Lacks conserved residue(s) required for the propagation of feature annotation.</text>
</comment>
<organism evidence="7 8">
    <name type="scientific">Geomonas subterranea</name>
    <dbReference type="NCBI Taxonomy" id="2847989"/>
    <lineage>
        <taxon>Bacteria</taxon>
        <taxon>Pseudomonadati</taxon>
        <taxon>Thermodesulfobacteriota</taxon>
        <taxon>Desulfuromonadia</taxon>
        <taxon>Geobacterales</taxon>
        <taxon>Geobacteraceae</taxon>
        <taxon>Geomonas</taxon>
    </lineage>
</organism>
<dbReference type="InterPro" id="IPR007085">
    <property type="entry name" value="DNA/pantothenate-metab_flavo_C"/>
</dbReference>
<dbReference type="Pfam" id="PF04127">
    <property type="entry name" value="DFP"/>
    <property type="match status" value="1"/>
</dbReference>
<keyword evidence="3 4" id="KW-0288">FMN</keyword>
<comment type="cofactor">
    <cofactor evidence="3">
        <name>Mg(2+)</name>
        <dbReference type="ChEBI" id="CHEBI:18420"/>
    </cofactor>
</comment>
<dbReference type="NCBIfam" id="TIGR00521">
    <property type="entry name" value="coaBC_dfp"/>
    <property type="match status" value="1"/>
</dbReference>
<keyword evidence="8" id="KW-1185">Reference proteome</keyword>
<dbReference type="PANTHER" id="PTHR14359">
    <property type="entry name" value="HOMO-OLIGOMERIC FLAVIN CONTAINING CYS DECARBOXYLASE FAMILY"/>
    <property type="match status" value="1"/>
</dbReference>
<evidence type="ECO:0000256" key="4">
    <source>
        <dbReference type="RuleBase" id="RU364078"/>
    </source>
</evidence>
<evidence type="ECO:0000313" key="8">
    <source>
        <dbReference type="Proteomes" id="UP000683559"/>
    </source>
</evidence>
<dbReference type="PANTHER" id="PTHR14359:SF6">
    <property type="entry name" value="PHOSPHOPANTOTHENOYLCYSTEINE DECARBOXYLASE"/>
    <property type="match status" value="1"/>
</dbReference>
<feature type="binding site" evidence="3">
    <location>
        <position position="321"/>
    </location>
    <ligand>
        <name>CTP</name>
        <dbReference type="ChEBI" id="CHEBI:37563"/>
    </ligand>
</feature>
<dbReference type="HAMAP" id="MF_02225">
    <property type="entry name" value="CoaBC"/>
    <property type="match status" value="1"/>
</dbReference>
<comment type="function">
    <text evidence="3">Catalyzes two sequential steps in the biosynthesis of coenzyme A. In the first step cysteine is conjugated to 4'-phosphopantothenate to form 4-phosphopantothenoylcysteine. In the second step the latter compound is decarboxylated to form 4'-phosphopantotheine.</text>
</comment>
<reference evidence="7 8" key="1">
    <citation type="submission" date="2021-06" db="EMBL/GenBank/DDBJ databases">
        <title>Gemonas diversity in paddy soil.</title>
        <authorList>
            <person name="Liu G."/>
        </authorList>
    </citation>
    <scope>NUCLEOTIDE SEQUENCE [LARGE SCALE GENOMIC DNA]</scope>
    <source>
        <strain evidence="7 8">RG2</strain>
    </source>
</reference>
<dbReference type="EC" id="6.3.2.5" evidence="3"/>
<evidence type="ECO:0000259" key="6">
    <source>
        <dbReference type="Pfam" id="PF04127"/>
    </source>
</evidence>
<comment type="catalytic activity">
    <reaction evidence="3 4">
        <text>(R)-4'-phosphopantothenate + L-cysteine + CTP = N-[(R)-4-phosphopantothenoyl]-L-cysteine + CMP + diphosphate + H(+)</text>
        <dbReference type="Rhea" id="RHEA:19397"/>
        <dbReference type="ChEBI" id="CHEBI:10986"/>
        <dbReference type="ChEBI" id="CHEBI:15378"/>
        <dbReference type="ChEBI" id="CHEBI:33019"/>
        <dbReference type="ChEBI" id="CHEBI:35235"/>
        <dbReference type="ChEBI" id="CHEBI:37563"/>
        <dbReference type="ChEBI" id="CHEBI:59458"/>
        <dbReference type="ChEBI" id="CHEBI:60377"/>
        <dbReference type="EC" id="6.3.2.5"/>
    </reaction>
</comment>
<comment type="pathway">
    <text evidence="3 4">Cofactor biosynthesis; coenzyme A biosynthesis; CoA from (R)-pantothenate: step 2/5.</text>
</comment>
<feature type="binding site" evidence="3">
    <location>
        <position position="339"/>
    </location>
    <ligand>
        <name>CTP</name>
        <dbReference type="ChEBI" id="CHEBI:37563"/>
    </ligand>
</feature>
<evidence type="ECO:0000256" key="2">
    <source>
        <dbReference type="ARBA" id="ARBA00023239"/>
    </source>
</evidence>
<feature type="binding site" evidence="3">
    <location>
        <position position="277"/>
    </location>
    <ligand>
        <name>CTP</name>
        <dbReference type="ChEBI" id="CHEBI:37563"/>
    </ligand>
</feature>
<keyword evidence="3" id="KW-0511">Multifunctional enzyme</keyword>
<keyword evidence="1 3" id="KW-0210">Decarboxylase</keyword>
<feature type="region of interest" description="Phosphopantothenoylcysteine decarboxylase" evidence="3">
    <location>
        <begin position="1"/>
        <end position="188"/>
    </location>
</feature>
<comment type="function">
    <text evidence="4">Catalyzes two steps in the biosynthesis of coenzyme A. In the first step cysteine is conjugated to 4'-phosphopantothenate to form 4-phosphopantothenoylcysteine, in the latter compound is decarboxylated to form 4'-phosphopantotheine.</text>
</comment>
<comment type="catalytic activity">
    <reaction evidence="3 4">
        <text>N-[(R)-4-phosphopantothenoyl]-L-cysteine + H(+) = (R)-4'-phosphopantetheine + CO2</text>
        <dbReference type="Rhea" id="RHEA:16793"/>
        <dbReference type="ChEBI" id="CHEBI:15378"/>
        <dbReference type="ChEBI" id="CHEBI:16526"/>
        <dbReference type="ChEBI" id="CHEBI:59458"/>
        <dbReference type="ChEBI" id="CHEBI:61723"/>
        <dbReference type="EC" id="4.1.1.36"/>
    </reaction>
</comment>
<sequence>MLKGKEIVLGVTGGIAVYKAVELLRLLVKAGANVHVVMTRSATEFVTPLTFQTLSKNPVHLELFNLISEEKIGHIALADRADLYIIAPATANCIGKIAHGLADDLLTTTVMATRAPVLIAPAMNVNMYQNPIYRENEARLKSLGYLFVAPACGMLACGYEGEGKLQPPEVIFEEAVAALTPKRMAGERILVTAGPTLEEIDPVRYISNHSSGKMGYAIARQARLRGAQVTLVSGPTCLAPPVGVEVIRVRNAQEMRDAVQGCLSRIDIVIKAAAVADYRPKTRAGEKVKKSQESLCIELEKNPDILAELGAAKGDRILVGFAAETQDLLRNAGAKLKAKNLDLVVANDVSQEGAGFNVDTNIAKLLFSDGRVEDLPIMGKEELAGVILENVETLRGEKRGGTKG</sequence>
<feature type="domain" description="Flavoprotein" evidence="5">
    <location>
        <begin position="5"/>
        <end position="173"/>
    </location>
</feature>
<dbReference type="Pfam" id="PF02441">
    <property type="entry name" value="Flavoprotein"/>
    <property type="match status" value="1"/>
</dbReference>
<feature type="active site" description="Proton donor" evidence="3">
    <location>
        <position position="157"/>
    </location>
</feature>